<accession>A0ABP8MFN1</accession>
<protein>
    <recommendedName>
        <fullName evidence="1">Lipocalin-like domain-containing protein</fullName>
    </recommendedName>
</protein>
<sequence>MKNLFGLRSFIMTMLVLSVAVVGCKKDNTEIDPTPSKSSVEGTWKMTGMKVNPAIDLGTGQTFTDIMDLLKLIPEGEQAVACLKDTKITFQKSGKVTAAASPACQSDEDTGMGVEDNSSWKVQGDKIILTDSDGPSEYDLSVSGSTMKWSQVADEDWDGDGKNTRYTYTLEFRRQ</sequence>
<reference evidence="3" key="1">
    <citation type="journal article" date="2019" name="Int. J. Syst. Evol. Microbiol.">
        <title>The Global Catalogue of Microorganisms (GCM) 10K type strain sequencing project: providing services to taxonomists for standard genome sequencing and annotation.</title>
        <authorList>
            <consortium name="The Broad Institute Genomics Platform"/>
            <consortium name="The Broad Institute Genome Sequencing Center for Infectious Disease"/>
            <person name="Wu L."/>
            <person name="Ma J."/>
        </authorList>
    </citation>
    <scope>NUCLEOTIDE SEQUENCE [LARGE SCALE GENOMIC DNA]</scope>
    <source>
        <strain evidence="3">JCM 17927</strain>
    </source>
</reference>
<dbReference type="Proteomes" id="UP001501175">
    <property type="component" value="Unassembled WGS sequence"/>
</dbReference>
<dbReference type="InterPro" id="IPR024311">
    <property type="entry name" value="Lipocalin-like"/>
</dbReference>
<proteinExistence type="predicted"/>
<dbReference type="Pfam" id="PF13648">
    <property type="entry name" value="Lipocalin_4"/>
    <property type="match status" value="1"/>
</dbReference>
<keyword evidence="3" id="KW-1185">Reference proteome</keyword>
<dbReference type="PROSITE" id="PS51257">
    <property type="entry name" value="PROKAR_LIPOPROTEIN"/>
    <property type="match status" value="1"/>
</dbReference>
<dbReference type="RefSeq" id="WP_345241147.1">
    <property type="nucleotide sequence ID" value="NZ_BAABHD010000010.1"/>
</dbReference>
<feature type="domain" description="Lipocalin-like" evidence="1">
    <location>
        <begin position="41"/>
        <end position="149"/>
    </location>
</feature>
<dbReference type="EMBL" id="BAABHD010000010">
    <property type="protein sequence ID" value="GAA4449879.1"/>
    <property type="molecule type" value="Genomic_DNA"/>
</dbReference>
<evidence type="ECO:0000313" key="3">
    <source>
        <dbReference type="Proteomes" id="UP001501175"/>
    </source>
</evidence>
<organism evidence="2 3">
    <name type="scientific">Nibrella saemangeumensis</name>
    <dbReference type="NCBI Taxonomy" id="1084526"/>
    <lineage>
        <taxon>Bacteria</taxon>
        <taxon>Pseudomonadati</taxon>
        <taxon>Bacteroidota</taxon>
        <taxon>Cytophagia</taxon>
        <taxon>Cytophagales</taxon>
        <taxon>Spirosomataceae</taxon>
        <taxon>Nibrella</taxon>
    </lineage>
</organism>
<evidence type="ECO:0000313" key="2">
    <source>
        <dbReference type="EMBL" id="GAA4449879.1"/>
    </source>
</evidence>
<comment type="caution">
    <text evidence="2">The sequence shown here is derived from an EMBL/GenBank/DDBJ whole genome shotgun (WGS) entry which is preliminary data.</text>
</comment>
<gene>
    <name evidence="2" type="ORF">GCM10023189_09660</name>
</gene>
<name>A0ABP8MFN1_9BACT</name>
<evidence type="ECO:0000259" key="1">
    <source>
        <dbReference type="Pfam" id="PF13648"/>
    </source>
</evidence>